<reference evidence="6 7" key="1">
    <citation type="journal article" date="1998" name="Science">
        <title>Genome sequence of the nematode C. elegans: a platform for investigating biology.</title>
        <authorList>
            <consortium name="The C. elegans sequencing consortium"/>
            <person name="Sulson J.E."/>
            <person name="Waterston R."/>
        </authorList>
    </citation>
    <scope>NUCLEOTIDE SEQUENCE [LARGE SCALE GENOMIC DNA]</scope>
    <source>
        <strain evidence="6 7">Bristol N2</strain>
    </source>
</reference>
<evidence type="ECO:0000313" key="7">
    <source>
        <dbReference type="Proteomes" id="UP000001940"/>
    </source>
</evidence>
<dbReference type="UniPathway" id="UPA00143"/>
<evidence type="ECO:0000256" key="3">
    <source>
        <dbReference type="PIRNR" id="PIRNR028729"/>
    </source>
</evidence>
<reference evidence="5" key="2">
    <citation type="journal article" date="2002" name="Curr. Biol.">
        <title>The Caenorhabditis elegans Skp1-related gene family: diverse functions in cell proliferation, morphogenesis, and meiosis.</title>
        <authorList>
            <person name="Nayak S."/>
            <person name="Santiago F.E."/>
            <person name="Jin H."/>
            <person name="Lin D."/>
            <person name="Schedl T."/>
            <person name="Kipreos E.T."/>
        </authorList>
    </citation>
    <scope>NUCLEOTIDE SEQUENCE</scope>
</reference>
<gene>
    <name evidence="6 8" type="primary">skr-19</name>
    <name evidence="6" type="ORF">CELE_R12H7.3</name>
    <name evidence="8" type="ORF">R12H7.3</name>
</gene>
<dbReference type="PaxDb" id="6239-R12H7.3"/>
<dbReference type="HOGENOM" id="CLU_059252_1_1_1"/>
<dbReference type="STRING" id="6239.R12H7.3.1"/>
<dbReference type="PIRSF" id="PIRSF028729">
    <property type="entry name" value="E3_ubiquit_lig_SCF_Skp"/>
    <property type="match status" value="1"/>
</dbReference>
<dbReference type="FunFam" id="3.30.710.10:FF:000124">
    <property type="entry name" value="Protein CBG09126"/>
    <property type="match status" value="1"/>
</dbReference>
<dbReference type="Gene3D" id="3.30.710.10">
    <property type="entry name" value="Potassium Channel Kv1.1, Chain A"/>
    <property type="match status" value="1"/>
</dbReference>
<dbReference type="CDD" id="cd18322">
    <property type="entry name" value="BTB_POZ_SKP1"/>
    <property type="match status" value="1"/>
</dbReference>
<dbReference type="CTD" id="181446"/>
<dbReference type="GO" id="GO:0016567">
    <property type="term" value="P:protein ubiquitination"/>
    <property type="evidence" value="ECO:0007669"/>
    <property type="project" value="UniProtKB-UniPathway"/>
</dbReference>
<dbReference type="Proteomes" id="UP000001940">
    <property type="component" value="Chromosome X"/>
</dbReference>
<protein>
    <recommendedName>
        <fullName evidence="3">Skp1-related protein</fullName>
    </recommendedName>
</protein>
<dbReference type="AGR" id="WB:WBGene00004825"/>
<reference evidence="6" key="3">
    <citation type="submission" date="2003-03" db="EMBL/GenBank/DDBJ databases">
        <authorList>
            <person name="Sulson J.E."/>
            <person name="Waterston R."/>
        </authorList>
    </citation>
    <scope>NUCLEOTIDE SEQUENCE</scope>
    <source>
        <strain evidence="6">Bristol N2</strain>
    </source>
</reference>
<accession>G5EC92</accession>
<dbReference type="GO" id="GO:0031146">
    <property type="term" value="P:SCF-dependent proteasomal ubiquitin-dependent protein catabolic process"/>
    <property type="evidence" value="ECO:0000318"/>
    <property type="project" value="GO_Central"/>
</dbReference>
<organism evidence="6 7">
    <name type="scientific">Caenorhabditis elegans</name>
    <dbReference type="NCBI Taxonomy" id="6239"/>
    <lineage>
        <taxon>Eukaryota</taxon>
        <taxon>Metazoa</taxon>
        <taxon>Ecdysozoa</taxon>
        <taxon>Nematoda</taxon>
        <taxon>Chromadorea</taxon>
        <taxon>Rhabditida</taxon>
        <taxon>Rhabditina</taxon>
        <taxon>Rhabditomorpha</taxon>
        <taxon>Rhabditoidea</taxon>
        <taxon>Rhabditidae</taxon>
        <taxon>Peloderinae</taxon>
        <taxon>Caenorhabditis</taxon>
    </lineage>
</organism>
<keyword evidence="7" id="KW-1185">Reference proteome</keyword>
<name>G5EC92_CAEEL</name>
<dbReference type="GO" id="GO:0097602">
    <property type="term" value="F:cullin family protein binding"/>
    <property type="evidence" value="ECO:0000318"/>
    <property type="project" value="GO_Central"/>
</dbReference>
<dbReference type="InterPro" id="IPR016073">
    <property type="entry name" value="Skp1_comp_POZ"/>
</dbReference>
<dbReference type="KEGG" id="cel:CELE_R12H7.3"/>
<dbReference type="RefSeq" id="NP_510193.4">
    <property type="nucleotide sequence ID" value="NM_077792.5"/>
</dbReference>
<dbReference type="OrthoDB" id="2342932at2759"/>
<reference evidence="6" key="4">
    <citation type="submission" date="2024-10" db="EMBL/GenBank/DDBJ databases">
        <authorList>
            <consortium name="WormBase Consortium"/>
            <person name="WormBase"/>
        </authorList>
    </citation>
    <scope>NUCLEOTIDE SEQUENCE</scope>
    <source>
        <strain evidence="6">Bristol N2</strain>
    </source>
</reference>
<comment type="function">
    <text evidence="3">Probable essential component of SCF (SKP1-CUL1-F-box protein) E3 ubiquitin-protein ligase complexes, which mediate the ubiquitination and subsequent proteasomal degradation of target proteins. Regulates cell proliferation during embryonic and larval development.</text>
</comment>
<feature type="domain" description="SKP1 component POZ" evidence="4">
    <location>
        <begin position="11"/>
        <end position="73"/>
    </location>
</feature>
<sequence>MQVEEPVILYKLRSTDGQRFLADRRTIGMIGRIEDLFRNAGLDLIPADQLQPIQLEIPATVMRKVIEWCDHHKHDPPYDESEPETNDIPDWDASFLMVRHNMLFDIIRAARDFTVPGLFAMCCRVVGQNPREIIDGLVNDEEEEQPVYPVVAAAA</sequence>
<evidence type="ECO:0000256" key="2">
    <source>
        <dbReference type="ARBA" id="ARBA00022786"/>
    </source>
</evidence>
<dbReference type="AlphaFoldDB" id="G5EC92"/>
<dbReference type="InterPro" id="IPR001232">
    <property type="entry name" value="SKP1-like"/>
</dbReference>
<dbReference type="OMA" id="GLFAMCC"/>
<dbReference type="InterPro" id="IPR036296">
    <property type="entry name" value="SKP1-like_dim_sf"/>
</dbReference>
<dbReference type="Pfam" id="PF03931">
    <property type="entry name" value="Skp1_POZ"/>
    <property type="match status" value="1"/>
</dbReference>
<evidence type="ECO:0000256" key="1">
    <source>
        <dbReference type="ARBA" id="ARBA00009993"/>
    </source>
</evidence>
<evidence type="ECO:0000259" key="4">
    <source>
        <dbReference type="Pfam" id="PF03931"/>
    </source>
</evidence>
<dbReference type="FunCoup" id="G5EC92">
    <property type="interactions" value="437"/>
</dbReference>
<evidence type="ECO:0000313" key="6">
    <source>
        <dbReference type="EMBL" id="CAA90635.2"/>
    </source>
</evidence>
<evidence type="ECO:0000313" key="5">
    <source>
        <dbReference type="EMBL" id="AAL34106.1"/>
    </source>
</evidence>
<dbReference type="PANTHER" id="PTHR11165">
    <property type="entry name" value="SKP1"/>
    <property type="match status" value="1"/>
</dbReference>
<dbReference type="WormBase" id="R12H7.3">
    <property type="protein sequence ID" value="CE45800"/>
    <property type="gene ID" value="WBGene00004825"/>
    <property type="gene designation" value="skr-19"/>
</dbReference>
<dbReference type="InterPro" id="IPR016897">
    <property type="entry name" value="SKP1"/>
</dbReference>
<dbReference type="SUPFAM" id="SSF54695">
    <property type="entry name" value="POZ domain"/>
    <property type="match status" value="1"/>
</dbReference>
<dbReference type="SMR" id="G5EC92"/>
<dbReference type="SUPFAM" id="SSF81382">
    <property type="entry name" value="Skp1 dimerisation domain-like"/>
    <property type="match status" value="1"/>
</dbReference>
<dbReference type="GeneID" id="181446"/>
<dbReference type="eggNOG" id="KOG1724">
    <property type="taxonomic scope" value="Eukaryota"/>
</dbReference>
<dbReference type="Bgee" id="WBGene00004825">
    <property type="expression patterns" value="Expressed in pharyngeal muscle cell (C elegans) and 4 other cell types or tissues"/>
</dbReference>
<dbReference type="SMART" id="SM00512">
    <property type="entry name" value="Skp1"/>
    <property type="match status" value="1"/>
</dbReference>
<comment type="pathway">
    <text evidence="3">Protein modification; protein ubiquitination.</text>
</comment>
<dbReference type="EMBL" id="BX284606">
    <property type="protein sequence ID" value="CAA90635.2"/>
    <property type="molecule type" value="Genomic_DNA"/>
</dbReference>
<dbReference type="GO" id="GO:0005634">
    <property type="term" value="C:nucleus"/>
    <property type="evidence" value="ECO:0000318"/>
    <property type="project" value="GO_Central"/>
</dbReference>
<keyword evidence="2 3" id="KW-0833">Ubl conjugation pathway</keyword>
<dbReference type="GO" id="GO:0005737">
    <property type="term" value="C:cytoplasm"/>
    <property type="evidence" value="ECO:0000318"/>
    <property type="project" value="GO_Central"/>
</dbReference>
<proteinExistence type="evidence at transcript level"/>
<dbReference type="InterPro" id="IPR011333">
    <property type="entry name" value="SKP1/BTB/POZ_sf"/>
</dbReference>
<comment type="similarity">
    <text evidence="1 3">Belongs to the SKP1 family.</text>
</comment>
<evidence type="ECO:0000313" key="8">
    <source>
        <dbReference type="WormBase" id="R12H7.3"/>
    </source>
</evidence>
<dbReference type="EMBL" id="AF440518">
    <property type="protein sequence ID" value="AAL34106.1"/>
    <property type="molecule type" value="mRNA"/>
</dbReference>